<dbReference type="PANTHER" id="PTHR33116">
    <property type="entry name" value="REVERSE TRANSCRIPTASE ZINC-BINDING DOMAIN-CONTAINING PROTEIN-RELATED-RELATED"/>
    <property type="match status" value="1"/>
</dbReference>
<evidence type="ECO:0008006" key="3">
    <source>
        <dbReference type="Google" id="ProtNLM"/>
    </source>
</evidence>
<dbReference type="AlphaFoldDB" id="A0AAW2BRH6"/>
<proteinExistence type="predicted"/>
<reference evidence="1 2" key="1">
    <citation type="submission" date="2024-01" db="EMBL/GenBank/DDBJ databases">
        <title>A telomere-to-telomere, gap-free genome of sweet tea (Lithocarpus litseifolius).</title>
        <authorList>
            <person name="Zhou J."/>
        </authorList>
    </citation>
    <scope>NUCLEOTIDE SEQUENCE [LARGE SCALE GENOMIC DNA]</scope>
    <source>
        <strain evidence="1">Zhou-2022a</strain>
        <tissue evidence="1">Leaf</tissue>
    </source>
</reference>
<organism evidence="1 2">
    <name type="scientific">Lithocarpus litseifolius</name>
    <dbReference type="NCBI Taxonomy" id="425828"/>
    <lineage>
        <taxon>Eukaryota</taxon>
        <taxon>Viridiplantae</taxon>
        <taxon>Streptophyta</taxon>
        <taxon>Embryophyta</taxon>
        <taxon>Tracheophyta</taxon>
        <taxon>Spermatophyta</taxon>
        <taxon>Magnoliopsida</taxon>
        <taxon>eudicotyledons</taxon>
        <taxon>Gunneridae</taxon>
        <taxon>Pentapetalae</taxon>
        <taxon>rosids</taxon>
        <taxon>fabids</taxon>
        <taxon>Fagales</taxon>
        <taxon>Fagaceae</taxon>
        <taxon>Lithocarpus</taxon>
    </lineage>
</organism>
<keyword evidence="2" id="KW-1185">Reference proteome</keyword>
<dbReference type="Proteomes" id="UP001459277">
    <property type="component" value="Unassembled WGS sequence"/>
</dbReference>
<dbReference type="EMBL" id="JAZDWU010000010">
    <property type="protein sequence ID" value="KAK9988621.1"/>
    <property type="molecule type" value="Genomic_DNA"/>
</dbReference>
<dbReference type="PANTHER" id="PTHR33116:SF86">
    <property type="entry name" value="REVERSE TRANSCRIPTASE DOMAIN-CONTAINING PROTEIN"/>
    <property type="match status" value="1"/>
</dbReference>
<evidence type="ECO:0000313" key="2">
    <source>
        <dbReference type="Proteomes" id="UP001459277"/>
    </source>
</evidence>
<evidence type="ECO:0000313" key="1">
    <source>
        <dbReference type="EMBL" id="KAK9988621.1"/>
    </source>
</evidence>
<accession>A0AAW2BRH6</accession>
<comment type="caution">
    <text evidence="1">The sequence shown here is derived from an EMBL/GenBank/DDBJ whole genome shotgun (WGS) entry which is preliminary data.</text>
</comment>
<protein>
    <recommendedName>
        <fullName evidence="3">Reverse transcriptase</fullName>
    </recommendedName>
</protein>
<name>A0AAW2BRH6_9ROSI</name>
<sequence length="103" mass="11570">MGIKSSNRKEKYLGIPMASGRDRKIAAEEIIDKVKQRLQGWKMKTLSQAGRTTLITSVASSLPSYQASSLLFPKQVCSKLDAVNRNFWWGFKDENKLGCCLKS</sequence>
<gene>
    <name evidence="1" type="ORF">SO802_028860</name>
</gene>